<name>O74276_COPCI</name>
<organism evidence="1">
    <name type="scientific">Coprinopsis cinerea</name>
    <name type="common">Inky cap fungus</name>
    <name type="synonym">Hormographiella aspergillata</name>
    <dbReference type="NCBI Taxonomy" id="5346"/>
    <lineage>
        <taxon>Eukaryota</taxon>
        <taxon>Fungi</taxon>
        <taxon>Dikarya</taxon>
        <taxon>Basidiomycota</taxon>
        <taxon>Agaricomycotina</taxon>
        <taxon>Agaricomycetes</taxon>
        <taxon>Agaricomycetidae</taxon>
        <taxon>Agaricales</taxon>
        <taxon>Agaricineae</taxon>
        <taxon>Psathyrellaceae</taxon>
        <taxon>Coprinopsis</taxon>
    </lineage>
</organism>
<reference evidence="1" key="1">
    <citation type="journal article" date="1998" name="Genetics">
        <title>A large pheromone and receptor gene complex determines multiple B mating type specificities in Coprinus cinereus.</title>
        <authorList>
            <person name="O'Shea S.F."/>
            <person name="Chaure P.T."/>
            <person name="Halsall J.R."/>
            <person name="Olesnicky N.S."/>
            <person name="Leibbrandt A."/>
            <person name="Connerton I.F."/>
            <person name="Casselton L.A."/>
        </authorList>
    </citation>
    <scope>NUCLEOTIDE SEQUENCE</scope>
    <source>
        <strain evidence="1">H9</strain>
    </source>
</reference>
<accession>O74276</accession>
<sequence>MDSFAAIDFAEFGETPVELPSSAPSKDDDIMQRLVDSDRRLPDSYYGGACVIA</sequence>
<evidence type="ECO:0000313" key="1">
    <source>
        <dbReference type="EMBL" id="CAA71956.1"/>
    </source>
</evidence>
<dbReference type="AlphaFoldDB" id="O74276"/>
<dbReference type="Pfam" id="PF08015">
    <property type="entry name" value="Pheromone"/>
    <property type="match status" value="1"/>
</dbReference>
<dbReference type="InterPro" id="IPR012597">
    <property type="entry name" value="Pheromone"/>
</dbReference>
<dbReference type="EMBL" id="Y11074">
    <property type="protein sequence ID" value="CAA71956.1"/>
    <property type="molecule type" value="Genomic_DNA"/>
</dbReference>
<dbReference type="GO" id="GO:0000772">
    <property type="term" value="F:mating pheromone activity"/>
    <property type="evidence" value="ECO:0007669"/>
    <property type="project" value="InterPro"/>
</dbReference>
<protein>
    <submittedName>
        <fullName evidence="1">Pheromone</fullName>
    </submittedName>
</protein>
<proteinExistence type="predicted"/>
<dbReference type="GO" id="GO:0016020">
    <property type="term" value="C:membrane"/>
    <property type="evidence" value="ECO:0007669"/>
    <property type="project" value="InterPro"/>
</dbReference>
<gene>
    <name evidence="1" type="primary">phb3.1</name>
</gene>